<comment type="caution">
    <text evidence="3">The sequence shown here is derived from an EMBL/GenBank/DDBJ whole genome shotgun (WGS) entry which is preliminary data.</text>
</comment>
<name>A0A420F3B8_9ACTN</name>
<evidence type="ECO:0000259" key="2">
    <source>
        <dbReference type="Pfam" id="PF13785"/>
    </source>
</evidence>
<keyword evidence="1" id="KW-1133">Transmembrane helix</keyword>
<evidence type="ECO:0000256" key="1">
    <source>
        <dbReference type="SAM" id="Phobius"/>
    </source>
</evidence>
<reference evidence="3 4" key="1">
    <citation type="journal article" date="2018" name="Int. J. Syst. Evol. Microbiol.">
        <title>Micromonospora globbae sp. nov., an endophytic actinomycete isolated from roots of Globba winitii C. H. Wright.</title>
        <authorList>
            <person name="Kuncharoen N."/>
            <person name="Pittayakhajonwut P."/>
            <person name="Tanasupawat S."/>
        </authorList>
    </citation>
    <scope>NUCLEOTIDE SEQUENCE [LARGE SCALE GENOMIC DNA]</scope>
    <source>
        <strain evidence="3 4">WPS1-2</strain>
    </source>
</reference>
<evidence type="ECO:0000313" key="4">
    <source>
        <dbReference type="Proteomes" id="UP000285744"/>
    </source>
</evidence>
<evidence type="ECO:0000313" key="3">
    <source>
        <dbReference type="EMBL" id="RKF27423.1"/>
    </source>
</evidence>
<proteinExistence type="predicted"/>
<feature type="domain" description="DUF4178" evidence="2">
    <location>
        <begin position="49"/>
        <end position="180"/>
    </location>
</feature>
<keyword evidence="1" id="KW-0812">Transmembrane</keyword>
<feature type="transmembrane region" description="Helical" evidence="1">
    <location>
        <begin position="6"/>
        <end position="26"/>
    </location>
</feature>
<dbReference type="AlphaFoldDB" id="A0A420F3B8"/>
<accession>A0A420F3B8</accession>
<dbReference type="Pfam" id="PF13785">
    <property type="entry name" value="DUF4178"/>
    <property type="match status" value="1"/>
</dbReference>
<dbReference type="EMBL" id="RAQQ01000006">
    <property type="protein sequence ID" value="RKF27423.1"/>
    <property type="molecule type" value="Genomic_DNA"/>
</dbReference>
<keyword evidence="1" id="KW-0472">Membrane</keyword>
<sequence length="195" mass="21474">MNGWVAYLVVGCLVVVAAVALAVAAAHRSRARRRAAARDVPRADPRRIRPGDVVEIRQVSYSVRGTIRLVEVGWSWIEHLIEDADGVRRRLSIEEDRKLELVLWDAEPAAALTPGAPTIEFAGRRYDWMESGQARYTTSGSTGLDPSGTMRYHDYQAPGGARLTFEAYGEAGWEVARGELLHLGEILVHPSTARG</sequence>
<dbReference type="OrthoDB" id="3775810at2"/>
<dbReference type="RefSeq" id="WP_120328190.1">
    <property type="nucleotide sequence ID" value="NZ_RAQQ01000006.1"/>
</dbReference>
<gene>
    <name evidence="3" type="ORF">D7I43_10210</name>
</gene>
<protein>
    <submittedName>
        <fullName evidence="3">DUF4178 domain-containing protein</fullName>
    </submittedName>
</protein>
<dbReference type="Proteomes" id="UP000285744">
    <property type="component" value="Unassembled WGS sequence"/>
</dbReference>
<dbReference type="InterPro" id="IPR025235">
    <property type="entry name" value="DUF4178"/>
</dbReference>
<organism evidence="3 4">
    <name type="scientific">Micromonospora globbae</name>
    <dbReference type="NCBI Taxonomy" id="1894969"/>
    <lineage>
        <taxon>Bacteria</taxon>
        <taxon>Bacillati</taxon>
        <taxon>Actinomycetota</taxon>
        <taxon>Actinomycetes</taxon>
        <taxon>Micromonosporales</taxon>
        <taxon>Micromonosporaceae</taxon>
        <taxon>Micromonospora</taxon>
    </lineage>
</organism>